<proteinExistence type="inferred from homology"/>
<evidence type="ECO:0000256" key="4">
    <source>
        <dbReference type="ARBA" id="ARBA00022827"/>
    </source>
</evidence>
<feature type="region of interest" description="Disordered" evidence="7">
    <location>
        <begin position="1"/>
        <end position="27"/>
    </location>
</feature>
<comment type="cofactor">
    <cofactor evidence="1 5">
        <name>FAD</name>
        <dbReference type="ChEBI" id="CHEBI:57692"/>
    </cofactor>
</comment>
<evidence type="ECO:0000313" key="9">
    <source>
        <dbReference type="EMBL" id="PPQ26189.1"/>
    </source>
</evidence>
<feature type="binding site" evidence="5">
    <location>
        <position position="118"/>
    </location>
    <ligand>
        <name>FAD</name>
        <dbReference type="ChEBI" id="CHEBI:57692"/>
    </ligand>
</feature>
<dbReference type="AlphaFoldDB" id="A0A2S6MV10"/>
<comment type="similarity">
    <text evidence="2 6">Belongs to the GMC oxidoreductase family.</text>
</comment>
<dbReference type="EMBL" id="NHRY01000272">
    <property type="protein sequence ID" value="PPQ26189.1"/>
    <property type="molecule type" value="Genomic_DNA"/>
</dbReference>
<dbReference type="SUPFAM" id="SSF51905">
    <property type="entry name" value="FAD/NAD(P)-binding domain"/>
    <property type="match status" value="1"/>
</dbReference>
<keyword evidence="4 5" id="KW-0274">FAD</keyword>
<evidence type="ECO:0000256" key="3">
    <source>
        <dbReference type="ARBA" id="ARBA00022630"/>
    </source>
</evidence>
<dbReference type="Gene3D" id="3.30.560.10">
    <property type="entry name" value="Glucose Oxidase, domain 3"/>
    <property type="match status" value="1"/>
</dbReference>
<dbReference type="GO" id="GO:0016614">
    <property type="term" value="F:oxidoreductase activity, acting on CH-OH group of donors"/>
    <property type="evidence" value="ECO:0007669"/>
    <property type="project" value="InterPro"/>
</dbReference>
<dbReference type="InterPro" id="IPR000172">
    <property type="entry name" value="GMC_OxRdtase_N"/>
</dbReference>
<evidence type="ECO:0000259" key="8">
    <source>
        <dbReference type="PROSITE" id="PS00623"/>
    </source>
</evidence>
<evidence type="ECO:0000256" key="7">
    <source>
        <dbReference type="SAM" id="MobiDB-lite"/>
    </source>
</evidence>
<evidence type="ECO:0000256" key="5">
    <source>
        <dbReference type="PIRSR" id="PIRSR000137-2"/>
    </source>
</evidence>
<dbReference type="PIRSF" id="PIRSF000137">
    <property type="entry name" value="Alcohol_oxidase"/>
    <property type="match status" value="1"/>
</dbReference>
<dbReference type="PANTHER" id="PTHR11552">
    <property type="entry name" value="GLUCOSE-METHANOL-CHOLINE GMC OXIDOREDUCTASE"/>
    <property type="match status" value="1"/>
</dbReference>
<comment type="caution">
    <text evidence="9">The sequence shown here is derived from an EMBL/GenBank/DDBJ whole genome shotgun (WGS) entry which is preliminary data.</text>
</comment>
<dbReference type="SUPFAM" id="SSF54373">
    <property type="entry name" value="FAD-linked reductases, C-terminal domain"/>
    <property type="match status" value="1"/>
</dbReference>
<dbReference type="Pfam" id="PF00732">
    <property type="entry name" value="GMC_oxred_N"/>
    <property type="match status" value="1"/>
</dbReference>
<feature type="binding site" evidence="5">
    <location>
        <position position="122"/>
    </location>
    <ligand>
        <name>FAD</name>
        <dbReference type="ChEBI" id="CHEBI:57692"/>
    </ligand>
</feature>
<dbReference type="GO" id="GO:0050660">
    <property type="term" value="F:flavin adenine dinucleotide binding"/>
    <property type="evidence" value="ECO:0007669"/>
    <property type="project" value="InterPro"/>
</dbReference>
<dbReference type="Pfam" id="PF05199">
    <property type="entry name" value="GMC_oxred_C"/>
    <property type="match status" value="1"/>
</dbReference>
<name>A0A2S6MV10_RHOGL</name>
<feature type="domain" description="Glucose-methanol-choline oxidoreductase N-terminal" evidence="8">
    <location>
        <begin position="116"/>
        <end position="139"/>
    </location>
</feature>
<keyword evidence="10" id="KW-1185">Reference proteome</keyword>
<dbReference type="InterPro" id="IPR012132">
    <property type="entry name" value="GMC_OxRdtase"/>
</dbReference>
<evidence type="ECO:0000256" key="1">
    <source>
        <dbReference type="ARBA" id="ARBA00001974"/>
    </source>
</evidence>
<dbReference type="Gene3D" id="3.50.50.60">
    <property type="entry name" value="FAD/NAD(P)-binding domain"/>
    <property type="match status" value="1"/>
</dbReference>
<protein>
    <submittedName>
        <fullName evidence="9">Choline dehydrogenase</fullName>
    </submittedName>
</protein>
<evidence type="ECO:0000256" key="6">
    <source>
        <dbReference type="RuleBase" id="RU003968"/>
    </source>
</evidence>
<sequence>MRRRPRRPWPPDLPRPSAGAILRPDGRGAGSVAAEAGTYDFIITGAGSAGCVLAARLSESGRHRVLLLEAGGPDSSPWIHVPMGYAKTFVDPRVNWKFDSEPEAALNNRVMYQPRGKVLGGTSSINGMIYMRGHAADYDQWRQLGNEGWDYESVLPYFRKAEDNERGEDRYHGAGGPLRVSNQPYEWEIAKILLEACQQAGIPFNPDFNGARQEGCGYYQTTTKDRRRWSTAAAYLRMARQRPNLVIRTHAHATRVLFEGSRAVAVEFRTPNALEVARAGREVIVSGGVYGSPQLLQLSGVGPAQHLTDMGIGVVRDMPGVGSNLQDHFNTYCTYRISRNLSLNALHYSVAHRMVSGARYALFRSGPMSGNGMYVGALVRSDKRLDRPDLQFNISAWSTIDRTAAGIVSHPFPGISISPVHLAPEGRGTVRLRGKDPLAPPEIRFNFLRSERDMQVMIAGVRIARSIALQHALQMLMVAETAPGVAVRTDDEIAADIRQRGVSNLHPVGTCGMGSGPMAVVDPRLRVHGMAGLRVVDASIMPVIIAGNTNAPTIMIAEKAADMIQEDARAAA</sequence>
<evidence type="ECO:0000256" key="2">
    <source>
        <dbReference type="ARBA" id="ARBA00010790"/>
    </source>
</evidence>
<dbReference type="InterPro" id="IPR036188">
    <property type="entry name" value="FAD/NAD-bd_sf"/>
</dbReference>
<dbReference type="OrthoDB" id="9785276at2"/>
<keyword evidence="3 6" id="KW-0285">Flavoprotein</keyword>
<dbReference type="PANTHER" id="PTHR11552:SF147">
    <property type="entry name" value="CHOLINE DEHYDROGENASE, MITOCHONDRIAL"/>
    <property type="match status" value="1"/>
</dbReference>
<accession>A0A2S6MV10</accession>
<dbReference type="Proteomes" id="UP000239724">
    <property type="component" value="Unassembled WGS sequence"/>
</dbReference>
<dbReference type="PROSITE" id="PS00623">
    <property type="entry name" value="GMC_OXRED_1"/>
    <property type="match status" value="1"/>
</dbReference>
<gene>
    <name evidence="9" type="ORF">CCS01_30665</name>
</gene>
<dbReference type="InterPro" id="IPR007867">
    <property type="entry name" value="GMC_OxRtase_C"/>
</dbReference>
<dbReference type="NCBIfam" id="NF002550">
    <property type="entry name" value="PRK02106.1"/>
    <property type="match status" value="1"/>
</dbReference>
<evidence type="ECO:0000313" key="10">
    <source>
        <dbReference type="Proteomes" id="UP000239724"/>
    </source>
</evidence>
<reference evidence="9 10" key="1">
    <citation type="journal article" date="2018" name="Arch. Microbiol.">
        <title>New insights into the metabolic potential of the phototrophic purple bacterium Rhodopila globiformis DSM 161(T) from its draft genome sequence and evidence for a vanadium-dependent nitrogenase.</title>
        <authorList>
            <person name="Imhoff J.F."/>
            <person name="Rahn T."/>
            <person name="Kunzel S."/>
            <person name="Neulinger S.C."/>
        </authorList>
    </citation>
    <scope>NUCLEOTIDE SEQUENCE [LARGE SCALE GENOMIC DNA]</scope>
    <source>
        <strain evidence="9 10">DSM 161</strain>
    </source>
</reference>
<organism evidence="9 10">
    <name type="scientific">Rhodopila globiformis</name>
    <name type="common">Rhodopseudomonas globiformis</name>
    <dbReference type="NCBI Taxonomy" id="1071"/>
    <lineage>
        <taxon>Bacteria</taxon>
        <taxon>Pseudomonadati</taxon>
        <taxon>Pseudomonadota</taxon>
        <taxon>Alphaproteobacteria</taxon>
        <taxon>Acetobacterales</taxon>
        <taxon>Acetobacteraceae</taxon>
        <taxon>Rhodopila</taxon>
    </lineage>
</organism>